<dbReference type="AlphaFoldDB" id="A0A5B0WZN7"/>
<evidence type="ECO:0000256" key="2">
    <source>
        <dbReference type="ARBA" id="ARBA00010139"/>
    </source>
</evidence>
<accession>A0A5B0WZN7</accession>
<evidence type="ECO:0000256" key="6">
    <source>
        <dbReference type="ARBA" id="ARBA00023002"/>
    </source>
</evidence>
<dbReference type="RefSeq" id="WP_149611293.1">
    <property type="nucleotide sequence ID" value="NZ_VTUX01000004.1"/>
</dbReference>
<comment type="similarity">
    <text evidence="2">Belongs to the FAD-binding monooxygenase family.</text>
</comment>
<dbReference type="GO" id="GO:0004499">
    <property type="term" value="F:N,N-dimethylaniline monooxygenase activity"/>
    <property type="evidence" value="ECO:0007669"/>
    <property type="project" value="InterPro"/>
</dbReference>
<name>A0A5B0WZN7_9GAMM</name>
<keyword evidence="5" id="KW-0521">NADP</keyword>
<dbReference type="PANTHER" id="PTHR43098">
    <property type="entry name" value="L-ORNITHINE N(5)-MONOOXYGENASE-RELATED"/>
    <property type="match status" value="1"/>
</dbReference>
<reference evidence="8 9" key="1">
    <citation type="submission" date="2019-09" db="EMBL/GenBank/DDBJ databases">
        <authorList>
            <person name="Chen X.-Y."/>
        </authorList>
    </citation>
    <scope>NUCLEOTIDE SEQUENCE [LARGE SCALE GENOMIC DNA]</scope>
    <source>
        <strain evidence="8 9">NY5</strain>
    </source>
</reference>
<dbReference type="SUPFAM" id="SSF51905">
    <property type="entry name" value="FAD/NAD(P)-binding domain"/>
    <property type="match status" value="2"/>
</dbReference>
<dbReference type="Gene3D" id="3.50.50.60">
    <property type="entry name" value="FAD/NAD(P)-binding domain"/>
    <property type="match status" value="2"/>
</dbReference>
<keyword evidence="7" id="KW-0503">Monooxygenase</keyword>
<dbReference type="PANTHER" id="PTHR43098:SF3">
    <property type="entry name" value="L-ORNITHINE N(5)-MONOOXYGENASE-RELATED"/>
    <property type="match status" value="1"/>
</dbReference>
<evidence type="ECO:0000256" key="5">
    <source>
        <dbReference type="ARBA" id="ARBA00022857"/>
    </source>
</evidence>
<comment type="cofactor">
    <cofactor evidence="1">
        <name>FAD</name>
        <dbReference type="ChEBI" id="CHEBI:57692"/>
    </cofactor>
</comment>
<dbReference type="InterPro" id="IPR020946">
    <property type="entry name" value="Flavin_mOase-like"/>
</dbReference>
<sequence length="538" mass="60588">MNTSQPEPGVYDAVVVGAGIAGLYQLYRLREAGFRVLCLEAAPEVGGTWYWNCYPGARVDSQSYIYQYWFSRELIDEWDWSERFPAQPETERYLNFVADKLALREDIRFNSRVNGANWDADSAQWQISTEQGERLEARFLISCTGMLSAPKLPPFPGAEQFRGTVAHTARYPREGLDLAGKRVGVVGCGATGIQVIQTIASEVAELKVFQRTPSYGVPMKNESFDDAIRDHWRARAGELAERVQHTTAGFDFDFDNGSWYDHDEDERRAVMESAWDSGSLAAWVGSFPEVFTDAEVNQVMSDFARERIRARIDDPELAEKLLPTTYGFGTYRVPLESGYYDVFNRDNVELVDVREAAIESFTATGLQTADHNYELDVVILATGFDAGTGALTQMNIHGRDGLSLSEEWGRDIRSTYGLQVHGFPNLFTVAGPLAPATAFCNMTTCLQQQVDWITDCILHLREHGYRCIEPSRETQDQWVAHHDEHSNQTLLVKTRSWYTGDNIDGKPRRLLSYLGVGDYREICDQVAASGYAGFVLTR</sequence>
<keyword evidence="3" id="KW-0285">Flavoprotein</keyword>
<organism evidence="8 9">
    <name type="scientific">Pseudohalioglobus sediminis</name>
    <dbReference type="NCBI Taxonomy" id="2606449"/>
    <lineage>
        <taxon>Bacteria</taxon>
        <taxon>Pseudomonadati</taxon>
        <taxon>Pseudomonadota</taxon>
        <taxon>Gammaproteobacteria</taxon>
        <taxon>Cellvibrionales</taxon>
        <taxon>Halieaceae</taxon>
        <taxon>Pseudohalioglobus</taxon>
    </lineage>
</organism>
<evidence type="ECO:0000256" key="1">
    <source>
        <dbReference type="ARBA" id="ARBA00001974"/>
    </source>
</evidence>
<proteinExistence type="inferred from homology"/>
<gene>
    <name evidence="8" type="ORF">F0M18_10015</name>
</gene>
<dbReference type="GO" id="GO:0050661">
    <property type="term" value="F:NADP binding"/>
    <property type="evidence" value="ECO:0007669"/>
    <property type="project" value="InterPro"/>
</dbReference>
<protein>
    <submittedName>
        <fullName evidence="8">NAD(P)/FAD-dependent oxidoreductase</fullName>
    </submittedName>
</protein>
<dbReference type="InterPro" id="IPR036188">
    <property type="entry name" value="FAD/NAD-bd_sf"/>
</dbReference>
<dbReference type="GO" id="GO:0050660">
    <property type="term" value="F:flavin adenine dinucleotide binding"/>
    <property type="evidence" value="ECO:0007669"/>
    <property type="project" value="InterPro"/>
</dbReference>
<keyword evidence="4" id="KW-0274">FAD</keyword>
<keyword evidence="6" id="KW-0560">Oxidoreductase</keyword>
<evidence type="ECO:0000313" key="8">
    <source>
        <dbReference type="EMBL" id="KAA1191857.1"/>
    </source>
</evidence>
<dbReference type="EMBL" id="VTUX01000004">
    <property type="protein sequence ID" value="KAA1191857.1"/>
    <property type="molecule type" value="Genomic_DNA"/>
</dbReference>
<keyword evidence="9" id="KW-1185">Reference proteome</keyword>
<evidence type="ECO:0000313" key="9">
    <source>
        <dbReference type="Proteomes" id="UP000323708"/>
    </source>
</evidence>
<comment type="caution">
    <text evidence="8">The sequence shown here is derived from an EMBL/GenBank/DDBJ whole genome shotgun (WGS) entry which is preliminary data.</text>
</comment>
<evidence type="ECO:0000256" key="4">
    <source>
        <dbReference type="ARBA" id="ARBA00022827"/>
    </source>
</evidence>
<evidence type="ECO:0000256" key="7">
    <source>
        <dbReference type="ARBA" id="ARBA00023033"/>
    </source>
</evidence>
<dbReference type="Proteomes" id="UP000323708">
    <property type="component" value="Unassembled WGS sequence"/>
</dbReference>
<evidence type="ECO:0000256" key="3">
    <source>
        <dbReference type="ARBA" id="ARBA00022630"/>
    </source>
</evidence>
<dbReference type="Pfam" id="PF00743">
    <property type="entry name" value="FMO-like"/>
    <property type="match status" value="1"/>
</dbReference>
<dbReference type="InterPro" id="IPR050775">
    <property type="entry name" value="FAD-binding_Monooxygenases"/>
</dbReference>